<name>A0A0E9QRE5_ANGAN</name>
<protein>
    <submittedName>
        <fullName evidence="1">Uncharacterized protein</fullName>
    </submittedName>
</protein>
<reference evidence="1" key="1">
    <citation type="submission" date="2014-11" db="EMBL/GenBank/DDBJ databases">
        <authorList>
            <person name="Amaro Gonzalez C."/>
        </authorList>
    </citation>
    <scope>NUCLEOTIDE SEQUENCE</scope>
</reference>
<organism evidence="1">
    <name type="scientific">Anguilla anguilla</name>
    <name type="common">European freshwater eel</name>
    <name type="synonym">Muraena anguilla</name>
    <dbReference type="NCBI Taxonomy" id="7936"/>
    <lineage>
        <taxon>Eukaryota</taxon>
        <taxon>Metazoa</taxon>
        <taxon>Chordata</taxon>
        <taxon>Craniata</taxon>
        <taxon>Vertebrata</taxon>
        <taxon>Euteleostomi</taxon>
        <taxon>Actinopterygii</taxon>
        <taxon>Neopterygii</taxon>
        <taxon>Teleostei</taxon>
        <taxon>Anguilliformes</taxon>
        <taxon>Anguillidae</taxon>
        <taxon>Anguilla</taxon>
    </lineage>
</organism>
<proteinExistence type="predicted"/>
<dbReference type="EMBL" id="GBXM01089757">
    <property type="protein sequence ID" value="JAH18820.1"/>
    <property type="molecule type" value="Transcribed_RNA"/>
</dbReference>
<evidence type="ECO:0000313" key="1">
    <source>
        <dbReference type="EMBL" id="JAH18820.1"/>
    </source>
</evidence>
<reference evidence="1" key="2">
    <citation type="journal article" date="2015" name="Fish Shellfish Immunol.">
        <title>Early steps in the European eel (Anguilla anguilla)-Vibrio vulnificus interaction in the gills: Role of the RtxA13 toxin.</title>
        <authorList>
            <person name="Callol A."/>
            <person name="Pajuelo D."/>
            <person name="Ebbesson L."/>
            <person name="Teles M."/>
            <person name="MacKenzie S."/>
            <person name="Amaro C."/>
        </authorList>
    </citation>
    <scope>NUCLEOTIDE SEQUENCE</scope>
</reference>
<sequence>MVNGLHFYSALSIHLNIQSTLQLMPLIHPFSHYTHFTNSERLPWKASNQTCLGAIRG</sequence>
<dbReference type="AlphaFoldDB" id="A0A0E9QRE5"/>
<accession>A0A0E9QRE5</accession>